<name>A0A7I8LK58_SPIIN</name>
<evidence type="ECO:0000313" key="8">
    <source>
        <dbReference type="EMBL" id="CAA7410461.1"/>
    </source>
</evidence>
<dbReference type="OrthoDB" id="406631at2759"/>
<sequence length="438" mass="48569">MKRVGVAVFLLLLFLSRQRRTADAVWGEGFVRVRGLHLMLNGDPFFANGFNAYWLMAVAAEPSQRGKVSSAFRQASRHGLAIARTWAFSDGGSGNTSALQISPGVYDERVFQGLDFVISEAGKYGIRLILSLTNNYDSFGGKKQYASWARNQGQAISSDDEFFTNALVKHFYKNNAKAVITRVNKFTGVAYRDDPTIFAWELMNEPRCPSDPSGKTVQDWIAEMAAYVKSVDGNHLLEAGLEGFYGQSAPAEKQFVADHNVGTDFIANNQIKGIDFATVHSYPDQWLPAADEEAQLGFLNRWLDAHLEDAREVLRKPLLVAEFGKSSRSPGFTPAQREALFGAVFSKIYWSARAGGGGPATGGLFWQLLAEGMESYGDGYEVVLEELRWTTSNLIAQNCRKLRHLGKLIARLRDIGRLELIPVVRSPHRLSSSRDAKN</sequence>
<dbReference type="FunFam" id="3.20.20.80:FF:000012">
    <property type="entry name" value="Mannan endo-1,4-beta-mannosidase 6"/>
    <property type="match status" value="1"/>
</dbReference>
<evidence type="ECO:0000256" key="5">
    <source>
        <dbReference type="ARBA" id="ARBA00023295"/>
    </source>
</evidence>
<keyword evidence="6" id="KW-0732">Signal</keyword>
<evidence type="ECO:0000313" key="9">
    <source>
        <dbReference type="Proteomes" id="UP000663760"/>
    </source>
</evidence>
<dbReference type="GO" id="GO:0016985">
    <property type="term" value="F:mannan endo-1,4-beta-mannosidase activity"/>
    <property type="evidence" value="ECO:0007669"/>
    <property type="project" value="UniProtKB-EC"/>
</dbReference>
<dbReference type="PANTHER" id="PTHR31451">
    <property type="match status" value="1"/>
</dbReference>
<dbReference type="InterPro" id="IPR017853">
    <property type="entry name" value="GH"/>
</dbReference>
<dbReference type="EC" id="3.2.1.78" evidence="3"/>
<dbReference type="Gene3D" id="3.20.20.80">
    <property type="entry name" value="Glycosidases"/>
    <property type="match status" value="1"/>
</dbReference>
<keyword evidence="9" id="KW-1185">Reference proteome</keyword>
<proteinExistence type="inferred from homology"/>
<dbReference type="PANTHER" id="PTHR31451:SF60">
    <property type="entry name" value="MANNAN ENDO-1,4-BETA-MANNOSIDASE 1"/>
    <property type="match status" value="1"/>
</dbReference>
<keyword evidence="4" id="KW-0378">Hydrolase</keyword>
<keyword evidence="5" id="KW-0326">Glycosidase</keyword>
<dbReference type="EMBL" id="LR746280">
    <property type="protein sequence ID" value="CAA7410461.1"/>
    <property type="molecule type" value="Genomic_DNA"/>
</dbReference>
<dbReference type="AlphaFoldDB" id="A0A7I8LK58"/>
<dbReference type="GO" id="GO:0000272">
    <property type="term" value="P:polysaccharide catabolic process"/>
    <property type="evidence" value="ECO:0007669"/>
    <property type="project" value="InterPro"/>
</dbReference>
<evidence type="ECO:0000256" key="1">
    <source>
        <dbReference type="ARBA" id="ARBA00001678"/>
    </source>
</evidence>
<dbReference type="InterPro" id="IPR045053">
    <property type="entry name" value="MAN-like"/>
</dbReference>
<protein>
    <recommendedName>
        <fullName evidence="3">mannan endo-1,4-beta-mannosidase</fullName>
        <ecNumber evidence="3">3.2.1.78</ecNumber>
    </recommendedName>
</protein>
<accession>A0A7I8LK58</accession>
<dbReference type="Proteomes" id="UP000663760">
    <property type="component" value="Chromosome 17"/>
</dbReference>
<comment type="similarity">
    <text evidence="2">Belongs to the glycosyl hydrolase 5 (cellulase A) family.</text>
</comment>
<evidence type="ECO:0000256" key="3">
    <source>
        <dbReference type="ARBA" id="ARBA00012706"/>
    </source>
</evidence>
<organism evidence="8 9">
    <name type="scientific">Spirodela intermedia</name>
    <name type="common">Intermediate duckweed</name>
    <dbReference type="NCBI Taxonomy" id="51605"/>
    <lineage>
        <taxon>Eukaryota</taxon>
        <taxon>Viridiplantae</taxon>
        <taxon>Streptophyta</taxon>
        <taxon>Embryophyta</taxon>
        <taxon>Tracheophyta</taxon>
        <taxon>Spermatophyta</taxon>
        <taxon>Magnoliopsida</taxon>
        <taxon>Liliopsida</taxon>
        <taxon>Araceae</taxon>
        <taxon>Lemnoideae</taxon>
        <taxon>Spirodela</taxon>
    </lineage>
</organism>
<reference evidence="8" key="1">
    <citation type="submission" date="2020-02" db="EMBL/GenBank/DDBJ databases">
        <authorList>
            <person name="Scholz U."/>
            <person name="Mascher M."/>
            <person name="Fiebig A."/>
        </authorList>
    </citation>
    <scope>NUCLEOTIDE SEQUENCE</scope>
</reference>
<dbReference type="SUPFAM" id="SSF51445">
    <property type="entry name" value="(Trans)glycosidases"/>
    <property type="match status" value="1"/>
</dbReference>
<feature type="domain" description="Glycoside hydrolase family 5" evidence="7">
    <location>
        <begin position="29"/>
        <end position="366"/>
    </location>
</feature>
<feature type="chain" id="PRO_5029538958" description="mannan endo-1,4-beta-mannosidase" evidence="6">
    <location>
        <begin position="25"/>
        <end position="438"/>
    </location>
</feature>
<evidence type="ECO:0000259" key="7">
    <source>
        <dbReference type="Pfam" id="PF26410"/>
    </source>
</evidence>
<feature type="signal peptide" evidence="6">
    <location>
        <begin position="1"/>
        <end position="24"/>
    </location>
</feature>
<evidence type="ECO:0000256" key="6">
    <source>
        <dbReference type="SAM" id="SignalP"/>
    </source>
</evidence>
<dbReference type="InterPro" id="IPR001547">
    <property type="entry name" value="Glyco_hydro_5"/>
</dbReference>
<gene>
    <name evidence="8" type="ORF">SI8410_17021139</name>
</gene>
<dbReference type="Pfam" id="PF26410">
    <property type="entry name" value="GH5_mannosidase"/>
    <property type="match status" value="1"/>
</dbReference>
<evidence type="ECO:0000256" key="2">
    <source>
        <dbReference type="ARBA" id="ARBA00005641"/>
    </source>
</evidence>
<evidence type="ECO:0000256" key="4">
    <source>
        <dbReference type="ARBA" id="ARBA00022801"/>
    </source>
</evidence>
<comment type="catalytic activity">
    <reaction evidence="1">
        <text>Random hydrolysis of (1-&gt;4)-beta-D-mannosidic linkages in mannans, galactomannans and glucomannans.</text>
        <dbReference type="EC" id="3.2.1.78"/>
    </reaction>
</comment>